<keyword evidence="4" id="KW-1185">Reference proteome</keyword>
<dbReference type="GO" id="GO:0016020">
    <property type="term" value="C:membrane"/>
    <property type="evidence" value="ECO:0007669"/>
    <property type="project" value="InterPro"/>
</dbReference>
<evidence type="ECO:0000256" key="1">
    <source>
        <dbReference type="SAM" id="Phobius"/>
    </source>
</evidence>
<dbReference type="SUPFAM" id="SSF49899">
    <property type="entry name" value="Concanavalin A-like lectins/glucanases"/>
    <property type="match status" value="1"/>
</dbReference>
<keyword evidence="1" id="KW-1133">Transmembrane helix</keyword>
<feature type="domain" description="MAM" evidence="2">
    <location>
        <begin position="59"/>
        <end position="160"/>
    </location>
</feature>
<dbReference type="InterPro" id="IPR013320">
    <property type="entry name" value="ConA-like_dom_sf"/>
</dbReference>
<evidence type="ECO:0000313" key="4">
    <source>
        <dbReference type="Proteomes" id="UP001186944"/>
    </source>
</evidence>
<dbReference type="Gene3D" id="2.60.120.200">
    <property type="match status" value="1"/>
</dbReference>
<keyword evidence="1" id="KW-0472">Membrane</keyword>
<dbReference type="EMBL" id="VSWD01000013">
    <property type="protein sequence ID" value="KAK3084431.1"/>
    <property type="molecule type" value="Genomic_DNA"/>
</dbReference>
<dbReference type="InterPro" id="IPR000998">
    <property type="entry name" value="MAM_dom"/>
</dbReference>
<reference evidence="3" key="1">
    <citation type="submission" date="2019-08" db="EMBL/GenBank/DDBJ databases">
        <title>The improved chromosome-level genome for the pearl oyster Pinctada fucata martensii using PacBio sequencing and Hi-C.</title>
        <authorList>
            <person name="Zheng Z."/>
        </authorList>
    </citation>
    <scope>NUCLEOTIDE SEQUENCE</scope>
    <source>
        <strain evidence="3">ZZ-2019</strain>
        <tissue evidence="3">Adductor muscle</tissue>
    </source>
</reference>
<proteinExistence type="predicted"/>
<evidence type="ECO:0000313" key="3">
    <source>
        <dbReference type="EMBL" id="KAK3084431.1"/>
    </source>
</evidence>
<name>A0AA88XK70_PINIB</name>
<evidence type="ECO:0000259" key="2">
    <source>
        <dbReference type="Pfam" id="PF00629"/>
    </source>
</evidence>
<accession>A0AA88XK70</accession>
<organism evidence="3 4">
    <name type="scientific">Pinctada imbricata</name>
    <name type="common">Atlantic pearl-oyster</name>
    <name type="synonym">Pinctada martensii</name>
    <dbReference type="NCBI Taxonomy" id="66713"/>
    <lineage>
        <taxon>Eukaryota</taxon>
        <taxon>Metazoa</taxon>
        <taxon>Spiralia</taxon>
        <taxon>Lophotrochozoa</taxon>
        <taxon>Mollusca</taxon>
        <taxon>Bivalvia</taxon>
        <taxon>Autobranchia</taxon>
        <taxon>Pteriomorphia</taxon>
        <taxon>Pterioida</taxon>
        <taxon>Pterioidea</taxon>
        <taxon>Pteriidae</taxon>
        <taxon>Pinctada</taxon>
    </lineage>
</organism>
<dbReference type="Pfam" id="PF00629">
    <property type="entry name" value="MAM"/>
    <property type="match status" value="1"/>
</dbReference>
<feature type="transmembrane region" description="Helical" evidence="1">
    <location>
        <begin position="208"/>
        <end position="233"/>
    </location>
</feature>
<keyword evidence="1" id="KW-0812">Transmembrane</keyword>
<protein>
    <recommendedName>
        <fullName evidence="2">MAM domain-containing protein</fullName>
    </recommendedName>
</protein>
<sequence length="381" mass="42774">MNKSPKLDISSFDSFAEVNKVPMTAILNKIFVNGEMRDGKELPTLAHHNLQAPRISSMDVSYIYLDTFDDNVFEATLTSPTIDKERQCFVFRYHMKGTDVGNLTITVSSVATITIFDHQSDSWRCGIIFIPNSGVSIQLTGYRRGLLEYGIISLDALTFIDSDESACTTDVYMSTTECETLTPISTSPPTTPTNQPQDTTSSNAWPDYMTYAIAIPGGILVISVISIIVGVCYKRSKNNTYLSSAEMPSLNVNPRHEYHRPSEALSERYPDVFGDKRHQDTEVYDYIDEKMISNDGADDYLTPTNNDEGYTVLPAITKKLENYGSNYVEPRDLNLSNRPGKKISISEQGDVQYTDVRNHGQRSRVPSKVYTITQDYLDMTK</sequence>
<gene>
    <name evidence="3" type="ORF">FSP39_013512</name>
</gene>
<comment type="caution">
    <text evidence="3">The sequence shown here is derived from an EMBL/GenBank/DDBJ whole genome shotgun (WGS) entry which is preliminary data.</text>
</comment>
<dbReference type="Proteomes" id="UP001186944">
    <property type="component" value="Unassembled WGS sequence"/>
</dbReference>
<dbReference type="AlphaFoldDB" id="A0AA88XK70"/>